<dbReference type="Proteomes" id="UP000566663">
    <property type="component" value="Unassembled WGS sequence"/>
</dbReference>
<comment type="caution">
    <text evidence="2">The sequence shown here is derived from an EMBL/GenBank/DDBJ whole genome shotgun (WGS) entry which is preliminary data.</text>
</comment>
<dbReference type="AlphaFoldDB" id="A0A7W8MGF2"/>
<evidence type="ECO:0000256" key="1">
    <source>
        <dbReference type="ARBA" id="ARBA00010751"/>
    </source>
</evidence>
<dbReference type="InterPro" id="IPR002765">
    <property type="entry name" value="UPF0145_YbjQ-like"/>
</dbReference>
<sequence>MKTKDIAAKYGLAHGQFDAWLSKTKSVPFKSSMIGGLSIDNDADVEVAVRRFEEHVAERESRAAEERAAQDAERVAAEKAADDKRKALASMLITSGFNFDGYTITKYSGYISGDDVVQIDRGTSGFFSTATNVGESLMTSLSSIRRRALAELKEAAYDLGCNAVVGVDFDYLTLDPETASSSGGTMYLPYVFGVTANGNAVVIEKN</sequence>
<evidence type="ECO:0000313" key="3">
    <source>
        <dbReference type="Proteomes" id="UP000566663"/>
    </source>
</evidence>
<dbReference type="SUPFAM" id="SSF117782">
    <property type="entry name" value="YbjQ-like"/>
    <property type="match status" value="1"/>
</dbReference>
<accession>A0A7W8MGF2</accession>
<dbReference type="RefSeq" id="WP_183253683.1">
    <property type="nucleotide sequence ID" value="NZ_BAAAFF010000005.1"/>
</dbReference>
<organism evidence="2 3">
    <name type="scientific">Brevundimonas basaltis</name>
    <dbReference type="NCBI Taxonomy" id="472166"/>
    <lineage>
        <taxon>Bacteria</taxon>
        <taxon>Pseudomonadati</taxon>
        <taxon>Pseudomonadota</taxon>
        <taxon>Alphaproteobacteria</taxon>
        <taxon>Caulobacterales</taxon>
        <taxon>Caulobacteraceae</taxon>
        <taxon>Brevundimonas</taxon>
    </lineage>
</organism>
<protein>
    <submittedName>
        <fullName evidence="2">Uncharacterized protein YbjQ (UPF0145 family)</fullName>
    </submittedName>
</protein>
<gene>
    <name evidence="2" type="ORF">HNQ67_001384</name>
</gene>
<proteinExistence type="inferred from homology"/>
<reference evidence="2 3" key="1">
    <citation type="submission" date="2020-08" db="EMBL/GenBank/DDBJ databases">
        <title>Genomic Encyclopedia of Type Strains, Phase IV (KMG-IV): sequencing the most valuable type-strain genomes for metagenomic binning, comparative biology and taxonomic classification.</title>
        <authorList>
            <person name="Goeker M."/>
        </authorList>
    </citation>
    <scope>NUCLEOTIDE SEQUENCE [LARGE SCALE GENOMIC DNA]</scope>
    <source>
        <strain evidence="2 3">DSM 25335</strain>
    </source>
</reference>
<dbReference type="Pfam" id="PF01906">
    <property type="entry name" value="YbjQ_1"/>
    <property type="match status" value="1"/>
</dbReference>
<dbReference type="InterPro" id="IPR035439">
    <property type="entry name" value="UPF0145_dom_sf"/>
</dbReference>
<name>A0A7W8MGF2_9CAUL</name>
<dbReference type="EMBL" id="JACHFZ010000002">
    <property type="protein sequence ID" value="MBB5291870.1"/>
    <property type="molecule type" value="Genomic_DNA"/>
</dbReference>
<comment type="similarity">
    <text evidence="1">Belongs to the UPF0145 family.</text>
</comment>
<keyword evidence="3" id="KW-1185">Reference proteome</keyword>
<dbReference type="Gene3D" id="3.30.110.70">
    <property type="entry name" value="Hypothetical protein apc22750. Chain B"/>
    <property type="match status" value="1"/>
</dbReference>
<evidence type="ECO:0000313" key="2">
    <source>
        <dbReference type="EMBL" id="MBB5291870.1"/>
    </source>
</evidence>